<dbReference type="EMBL" id="LSQZ01000099">
    <property type="protein sequence ID" value="KXI10334.1"/>
    <property type="molecule type" value="Genomic_DNA"/>
</dbReference>
<dbReference type="PANTHER" id="PTHR43873:SF1">
    <property type="entry name" value="COBYRINATE A,C-DIAMIDE SYNTHASE"/>
    <property type="match status" value="1"/>
</dbReference>
<dbReference type="Gene3D" id="3.40.50.300">
    <property type="entry name" value="P-loop containing nucleotide triphosphate hydrolases"/>
    <property type="match status" value="2"/>
</dbReference>
<reference evidence="10 11" key="1">
    <citation type="submission" date="2016-02" db="EMBL/GenBank/DDBJ databases">
        <authorList>
            <person name="Wen L."/>
            <person name="He K."/>
            <person name="Yang H."/>
        </authorList>
    </citation>
    <scope>NUCLEOTIDE SEQUENCE [LARGE SCALE GENOMIC DNA]</scope>
    <source>
        <strain evidence="10 11">MJR8628A</strain>
    </source>
</reference>
<comment type="function">
    <text evidence="7">Catalyzes the ATP-dependent amidation of the two carboxylate groups at positions a and c of cobyrinate, using either L-glutamine or ammonia as the nitrogen source.</text>
</comment>
<evidence type="ECO:0000256" key="1">
    <source>
        <dbReference type="ARBA" id="ARBA00001946"/>
    </source>
</evidence>
<protein>
    <recommendedName>
        <fullName evidence="7">Cobyrinate a,c-diamide synthase</fullName>
        <ecNumber evidence="7">6.3.5.11</ecNumber>
    </recommendedName>
    <alternativeName>
        <fullName evidence="7">Cobyrinic acid a,c-diamide synthetase</fullName>
    </alternativeName>
</protein>
<proteinExistence type="inferred from homology"/>
<dbReference type="CDD" id="cd05388">
    <property type="entry name" value="CobB_N"/>
    <property type="match status" value="1"/>
</dbReference>
<dbReference type="GO" id="GO:0009236">
    <property type="term" value="P:cobalamin biosynthetic process"/>
    <property type="evidence" value="ECO:0007669"/>
    <property type="project" value="UniProtKB-UniRule"/>
</dbReference>
<comment type="caution">
    <text evidence="10">The sequence shown here is derived from an EMBL/GenBank/DDBJ whole genome shotgun (WGS) entry which is preliminary data.</text>
</comment>
<evidence type="ECO:0000313" key="11">
    <source>
        <dbReference type="Proteomes" id="UP000070326"/>
    </source>
</evidence>
<dbReference type="InterPro" id="IPR011698">
    <property type="entry name" value="GATase_3"/>
</dbReference>
<dbReference type="InterPro" id="IPR027417">
    <property type="entry name" value="P-loop_NTPase"/>
</dbReference>
<dbReference type="SUPFAM" id="SSF52317">
    <property type="entry name" value="Class I glutamine amidotransferase-like"/>
    <property type="match status" value="1"/>
</dbReference>
<dbReference type="PATRIC" id="fig|1261.5.peg.1931"/>
<comment type="similarity">
    <text evidence="7">Belongs to the CobB/CbiA family.</text>
</comment>
<comment type="pathway">
    <text evidence="7">Cofactor biosynthesis; adenosylcobalamin biosynthesis; cob(II)yrinate a,c-diamide from sirohydrochlorin (anaerobic route): step 10/10.</text>
</comment>
<comment type="catalytic activity">
    <reaction evidence="7">
        <text>cob(II)yrinate + 2 L-glutamine + 2 ATP + 2 H2O = cob(II)yrinate a,c diamide + 2 L-glutamate + 2 ADP + 2 phosphate + 2 H(+)</text>
        <dbReference type="Rhea" id="RHEA:26289"/>
        <dbReference type="ChEBI" id="CHEBI:15377"/>
        <dbReference type="ChEBI" id="CHEBI:15378"/>
        <dbReference type="ChEBI" id="CHEBI:29985"/>
        <dbReference type="ChEBI" id="CHEBI:30616"/>
        <dbReference type="ChEBI" id="CHEBI:43474"/>
        <dbReference type="ChEBI" id="CHEBI:58359"/>
        <dbReference type="ChEBI" id="CHEBI:58537"/>
        <dbReference type="ChEBI" id="CHEBI:58894"/>
        <dbReference type="ChEBI" id="CHEBI:456216"/>
        <dbReference type="EC" id="6.3.5.11"/>
    </reaction>
</comment>
<dbReference type="InterPro" id="IPR029062">
    <property type="entry name" value="Class_I_gatase-like"/>
</dbReference>
<comment type="miscellaneous">
    <text evidence="7">The a and c carboxylates of cobyrinate are activated for nucleophilic attack via formation of a phosphorylated intermediate by ATP. CbiA catalyzes first the amidation of the c-carboxylate, and then that of the a-carboxylate.</text>
</comment>
<evidence type="ECO:0000256" key="7">
    <source>
        <dbReference type="HAMAP-Rule" id="MF_00027"/>
    </source>
</evidence>
<feature type="domain" description="CobB/CobQ-like glutamine amidotransferase" evidence="9">
    <location>
        <begin position="253"/>
        <end position="444"/>
    </location>
</feature>
<dbReference type="eggNOG" id="COG1797">
    <property type="taxonomic scope" value="Bacteria"/>
</dbReference>
<dbReference type="RefSeq" id="WP_061102066.1">
    <property type="nucleotide sequence ID" value="NZ_KQ961843.1"/>
</dbReference>
<gene>
    <name evidence="7" type="primary">cbiA</name>
    <name evidence="10" type="ORF">HMPREF3195_01920</name>
</gene>
<dbReference type="UniPathway" id="UPA00148">
    <property type="reaction ID" value="UER00231"/>
</dbReference>
<keyword evidence="4 7" id="KW-0067">ATP-binding</keyword>
<keyword evidence="6 7" id="KW-0315">Glutamine amidotransferase</keyword>
<dbReference type="InterPro" id="IPR004484">
    <property type="entry name" value="CbiA/CobB_synth"/>
</dbReference>
<dbReference type="NCBIfam" id="TIGR00379">
    <property type="entry name" value="cobB"/>
    <property type="match status" value="1"/>
</dbReference>
<evidence type="ECO:0000256" key="5">
    <source>
        <dbReference type="ARBA" id="ARBA00022842"/>
    </source>
</evidence>
<dbReference type="PANTHER" id="PTHR43873">
    <property type="entry name" value="COBYRINATE A,C-DIAMIDE SYNTHASE"/>
    <property type="match status" value="1"/>
</dbReference>
<dbReference type="NCBIfam" id="NF002204">
    <property type="entry name" value="PRK01077.1"/>
    <property type="match status" value="1"/>
</dbReference>
<comment type="domain">
    <text evidence="7">Comprises of two domains. The C-terminal domain contains the binding site for glutamine and catalyzes the hydrolysis of this substrate to glutamate and ammonia. The N-terminal domain is anticipated to bind ATP and cobyrinate and catalyzes the ultimate synthesis of the diamide product. The ammonia produced via the glutaminase domain is probably translocated to the adjacent domain via a molecular tunnel, where it reacts with an activated intermediate.</text>
</comment>
<dbReference type="InterPro" id="IPR002586">
    <property type="entry name" value="CobQ/CobB/MinD/ParA_Nub-bd_dom"/>
</dbReference>
<evidence type="ECO:0000256" key="2">
    <source>
        <dbReference type="ARBA" id="ARBA00022598"/>
    </source>
</evidence>
<dbReference type="PROSITE" id="PS51274">
    <property type="entry name" value="GATASE_COBBQ"/>
    <property type="match status" value="1"/>
</dbReference>
<dbReference type="Pfam" id="PF01656">
    <property type="entry name" value="CbiA"/>
    <property type="match status" value="1"/>
</dbReference>
<dbReference type="AlphaFoldDB" id="A0A135YLR1"/>
<feature type="active site" description="Nucleophile" evidence="7">
    <location>
        <position position="335"/>
    </location>
</feature>
<dbReference type="SUPFAM" id="SSF52540">
    <property type="entry name" value="P-loop containing nucleoside triphosphate hydrolases"/>
    <property type="match status" value="1"/>
</dbReference>
<dbReference type="Proteomes" id="UP000070326">
    <property type="component" value="Unassembled WGS sequence"/>
</dbReference>
<dbReference type="Pfam" id="PF07685">
    <property type="entry name" value="GATase_3"/>
    <property type="match status" value="1"/>
</dbReference>
<comment type="cofactor">
    <cofactor evidence="1 7">
        <name>Mg(2+)</name>
        <dbReference type="ChEBI" id="CHEBI:18420"/>
    </cofactor>
</comment>
<accession>A0A135YLR1</accession>
<sequence>MKKILIAGTHSGVGKTTVSLGLMKALTDRGKKVQPFKVGPDYIDPNYHKYVTGIHSRNLDAYMLDEEQIKYIFLRAANQKDISIIEGVMGLYDGVGSDINKCSTSAMAKVLKCPVILVIDAKATGASAAATVLGYKHMDKSVDIVGVIVNNIKNPNHYKLIKVAIEKYCAIEVLGYLPPNEDVVMSSRHLGLVQCQEDKDLSQKVDKMAQLIEKYIDVDRILELAESESINSSFEMTMFLDDPEVKNLARGKKIGIAYDEAFNFYYQDNLDLLRDIGAELVFFSPIRDEKLPEIDLLYIGGGYPEIYAKELESNNTMLDSIREFYEANKPIYAECGGLMYLGKYLINKEGNKHQMVGILDGYSQMTQGLKRFGYCLATAKKDNLISYKGQQLRGHEFHYSEFISDMETIFDMKKTTSSSVMVWSGGYSSKNVLASYLHVHFYNNLSIVCYLLSNTEG</sequence>
<dbReference type="EC" id="6.3.5.11" evidence="7"/>
<organism evidence="10 11">
    <name type="scientific">Peptostreptococcus anaerobius</name>
    <dbReference type="NCBI Taxonomy" id="1261"/>
    <lineage>
        <taxon>Bacteria</taxon>
        <taxon>Bacillati</taxon>
        <taxon>Bacillota</taxon>
        <taxon>Clostridia</taxon>
        <taxon>Peptostreptococcales</taxon>
        <taxon>Peptostreptococcaceae</taxon>
        <taxon>Peptostreptococcus</taxon>
    </lineage>
</organism>
<evidence type="ECO:0000259" key="8">
    <source>
        <dbReference type="Pfam" id="PF01656"/>
    </source>
</evidence>
<feature type="site" description="Increases nucleophilicity of active site Cys" evidence="7">
    <location>
        <position position="438"/>
    </location>
</feature>
<dbReference type="Gene3D" id="3.40.50.880">
    <property type="match status" value="1"/>
</dbReference>
<feature type="domain" description="CobQ/CobB/MinD/ParA nucleotide binding" evidence="8">
    <location>
        <begin position="4"/>
        <end position="184"/>
    </location>
</feature>
<dbReference type="GO" id="GO:0042242">
    <property type="term" value="F:cobyrinic acid a,c-diamide synthase activity"/>
    <property type="evidence" value="ECO:0007669"/>
    <property type="project" value="UniProtKB-UniRule"/>
</dbReference>
<evidence type="ECO:0000256" key="3">
    <source>
        <dbReference type="ARBA" id="ARBA00022741"/>
    </source>
</evidence>
<evidence type="ECO:0000259" key="9">
    <source>
        <dbReference type="Pfam" id="PF07685"/>
    </source>
</evidence>
<dbReference type="CDD" id="cd03130">
    <property type="entry name" value="GATase1_CobB"/>
    <property type="match status" value="1"/>
</dbReference>
<evidence type="ECO:0000256" key="4">
    <source>
        <dbReference type="ARBA" id="ARBA00022840"/>
    </source>
</evidence>
<keyword evidence="5 7" id="KW-0460">Magnesium</keyword>
<dbReference type="GO" id="GO:0005524">
    <property type="term" value="F:ATP binding"/>
    <property type="evidence" value="ECO:0007669"/>
    <property type="project" value="UniProtKB-UniRule"/>
</dbReference>
<keyword evidence="7" id="KW-0169">Cobalamin biosynthesis</keyword>
<dbReference type="HAMAP" id="MF_00027">
    <property type="entry name" value="CobB_CbiA"/>
    <property type="match status" value="1"/>
</dbReference>
<keyword evidence="3 7" id="KW-0547">Nucleotide-binding</keyword>
<dbReference type="STRING" id="1261.HMPREF3195_01920"/>
<name>A0A135YLR1_9FIRM</name>
<evidence type="ECO:0000256" key="6">
    <source>
        <dbReference type="ARBA" id="ARBA00022962"/>
    </source>
</evidence>
<evidence type="ECO:0000313" key="10">
    <source>
        <dbReference type="EMBL" id="KXI10334.1"/>
    </source>
</evidence>
<keyword evidence="2 7" id="KW-0436">Ligase</keyword>